<feature type="region of interest" description="Disordered" evidence="1">
    <location>
        <begin position="60"/>
        <end position="85"/>
    </location>
</feature>
<reference evidence="3" key="1">
    <citation type="submission" date="2022-11" db="UniProtKB">
        <authorList>
            <consortium name="WormBaseParasite"/>
        </authorList>
    </citation>
    <scope>IDENTIFICATION</scope>
</reference>
<dbReference type="Proteomes" id="UP000887572">
    <property type="component" value="Unplaced"/>
</dbReference>
<organism evidence="2 3">
    <name type="scientific">Globodera rostochiensis</name>
    <name type="common">Golden nematode worm</name>
    <name type="synonym">Heterodera rostochiensis</name>
    <dbReference type="NCBI Taxonomy" id="31243"/>
    <lineage>
        <taxon>Eukaryota</taxon>
        <taxon>Metazoa</taxon>
        <taxon>Ecdysozoa</taxon>
        <taxon>Nematoda</taxon>
        <taxon>Chromadorea</taxon>
        <taxon>Rhabditida</taxon>
        <taxon>Tylenchina</taxon>
        <taxon>Tylenchomorpha</taxon>
        <taxon>Tylenchoidea</taxon>
        <taxon>Heteroderidae</taxon>
        <taxon>Heteroderinae</taxon>
        <taxon>Globodera</taxon>
    </lineage>
</organism>
<evidence type="ECO:0000313" key="2">
    <source>
        <dbReference type="Proteomes" id="UP000887572"/>
    </source>
</evidence>
<evidence type="ECO:0000313" key="3">
    <source>
        <dbReference type="WBParaSite" id="Gr19_v10_g15050.t1"/>
    </source>
</evidence>
<accession>A0A914HBF5</accession>
<sequence length="232" mass="26903">MENAESVNVKLEETPLKTFDEIFGDGWWDKGEAAEDFKGPAPTNFGQNVRHQIDRQNTQIGQIEPNSTDQNPLLTASDHSENAKNGLNRKVSYEKEERKHLVEKFDQRKAELKRDGFKNSYKHEIDETVAKELGLNFKTIYKWKRKLGQAKPNKYPHSKQKELMKRYYQIKDKNSKISDKDIAKKFKIGTRTLCNWKKQFDRQQFYPNSVDSVEENAGSNVQEIGGSNSESI</sequence>
<dbReference type="WBParaSite" id="Gr19_v10_g15050.t1">
    <property type="protein sequence ID" value="Gr19_v10_g15050.t1"/>
    <property type="gene ID" value="Gr19_v10_g15050"/>
</dbReference>
<keyword evidence="2" id="KW-1185">Reference proteome</keyword>
<evidence type="ECO:0000256" key="1">
    <source>
        <dbReference type="SAM" id="MobiDB-lite"/>
    </source>
</evidence>
<protein>
    <submittedName>
        <fullName evidence="3">Transposase</fullName>
    </submittedName>
</protein>
<proteinExistence type="predicted"/>
<dbReference type="AlphaFoldDB" id="A0A914HBF5"/>
<name>A0A914HBF5_GLORO</name>
<feature type="compositionally biased region" description="Polar residues" evidence="1">
    <location>
        <begin position="60"/>
        <end position="74"/>
    </location>
</feature>